<feature type="transmembrane region" description="Helical" evidence="1">
    <location>
        <begin position="182"/>
        <end position="202"/>
    </location>
</feature>
<dbReference type="Proteomes" id="UP000670527">
    <property type="component" value="Unassembled WGS sequence"/>
</dbReference>
<feature type="transmembrane region" description="Helical" evidence="1">
    <location>
        <begin position="39"/>
        <end position="60"/>
    </location>
</feature>
<organism evidence="2 3">
    <name type="scientific">Hymenobacter defluvii</name>
    <dbReference type="NCBI Taxonomy" id="2054411"/>
    <lineage>
        <taxon>Bacteria</taxon>
        <taxon>Pseudomonadati</taxon>
        <taxon>Bacteroidota</taxon>
        <taxon>Cytophagia</taxon>
        <taxon>Cytophagales</taxon>
        <taxon>Hymenobacteraceae</taxon>
        <taxon>Hymenobacter</taxon>
    </lineage>
</organism>
<name>A0ABS3TC27_9BACT</name>
<keyword evidence="1" id="KW-1133">Transmembrane helix</keyword>
<keyword evidence="1" id="KW-0812">Transmembrane</keyword>
<evidence type="ECO:0000313" key="2">
    <source>
        <dbReference type="EMBL" id="MBO3271221.1"/>
    </source>
</evidence>
<proteinExistence type="predicted"/>
<comment type="caution">
    <text evidence="2">The sequence shown here is derived from an EMBL/GenBank/DDBJ whole genome shotgun (WGS) entry which is preliminary data.</text>
</comment>
<evidence type="ECO:0000313" key="3">
    <source>
        <dbReference type="Proteomes" id="UP000670527"/>
    </source>
</evidence>
<protein>
    <recommendedName>
        <fullName evidence="4">Multidrug transporter</fullName>
    </recommendedName>
</protein>
<keyword evidence="1" id="KW-0472">Membrane</keyword>
<evidence type="ECO:0000256" key="1">
    <source>
        <dbReference type="SAM" id="Phobius"/>
    </source>
</evidence>
<keyword evidence="3" id="KW-1185">Reference proteome</keyword>
<reference evidence="2 3" key="1">
    <citation type="submission" date="2021-03" db="EMBL/GenBank/DDBJ databases">
        <authorList>
            <person name="Kim M.K."/>
        </authorList>
    </citation>
    <scope>NUCLEOTIDE SEQUENCE [LARGE SCALE GENOMIC DNA]</scope>
    <source>
        <strain evidence="2 3">BT507</strain>
    </source>
</reference>
<feature type="transmembrane region" description="Helical" evidence="1">
    <location>
        <begin position="222"/>
        <end position="248"/>
    </location>
</feature>
<gene>
    <name evidence="2" type="ORF">J4D97_11220</name>
</gene>
<feature type="transmembrane region" description="Helical" evidence="1">
    <location>
        <begin position="80"/>
        <end position="102"/>
    </location>
</feature>
<accession>A0ABS3TC27</accession>
<feature type="transmembrane region" description="Helical" evidence="1">
    <location>
        <begin position="114"/>
        <end position="132"/>
    </location>
</feature>
<evidence type="ECO:0008006" key="4">
    <source>
        <dbReference type="Google" id="ProtNLM"/>
    </source>
</evidence>
<sequence length="268" mass="30463">MENTSTLERMPPVTSIHTPSQLTSKGRVVRAFPSAIFKYLLIGFGILVAMQLLIVAEFMNDIRPGRLLFEKFYFDREANFPAFFSAFILFFSSLLLAVIASLKRQDQDGFWRQWQGLSFVFLFLALDESVSLHELLIEPLHNMFNLTGYLRFSWVIVGGLFAVVFAVAYLKFLFSLSPQMRLRFILAGAVFVLGAVVFEMLGGNYFTDGNPDPTTDNQTPTYLVIMTLEEAFEMAGILLFISTLFAYIKQHYNKLIISVEQPGEVVRV</sequence>
<feature type="transmembrane region" description="Helical" evidence="1">
    <location>
        <begin position="152"/>
        <end position="170"/>
    </location>
</feature>
<dbReference type="EMBL" id="JAGETX010000005">
    <property type="protein sequence ID" value="MBO3271221.1"/>
    <property type="molecule type" value="Genomic_DNA"/>
</dbReference>
<dbReference type="RefSeq" id="WP_208307663.1">
    <property type="nucleotide sequence ID" value="NZ_JAGETX010000005.1"/>
</dbReference>